<dbReference type="InterPro" id="IPR038062">
    <property type="entry name" value="ScdA-like_N_sf"/>
</dbReference>
<gene>
    <name evidence="2" type="ORF">S01H1_33720</name>
</gene>
<sequence length="100" mass="11247">MGKTNSEITPETKIGTLLDRFPKLEKTFLEMAPEFKKLRNPVLKKTIARVTSLRQASTIAKIPLTEIINKLRSEAGIQEEFMTDEAVVSPSKESPAWFSP</sequence>
<dbReference type="EMBL" id="BARS01020946">
    <property type="protein sequence ID" value="GAG12823.1"/>
    <property type="molecule type" value="Genomic_DNA"/>
</dbReference>
<feature type="domain" description="DUF1858" evidence="1">
    <location>
        <begin position="8"/>
        <end position="68"/>
    </location>
</feature>
<name>X0VJY8_9ZZZZ</name>
<evidence type="ECO:0000259" key="1">
    <source>
        <dbReference type="Pfam" id="PF08984"/>
    </source>
</evidence>
<dbReference type="AlphaFoldDB" id="X0VJY8"/>
<dbReference type="InterPro" id="IPR015077">
    <property type="entry name" value="DUF1858"/>
</dbReference>
<accession>X0VJY8</accession>
<reference evidence="2" key="1">
    <citation type="journal article" date="2014" name="Front. Microbiol.">
        <title>High frequency of phylogenetically diverse reductive dehalogenase-homologous genes in deep subseafloor sedimentary metagenomes.</title>
        <authorList>
            <person name="Kawai M."/>
            <person name="Futagami T."/>
            <person name="Toyoda A."/>
            <person name="Takaki Y."/>
            <person name="Nishi S."/>
            <person name="Hori S."/>
            <person name="Arai W."/>
            <person name="Tsubouchi T."/>
            <person name="Morono Y."/>
            <person name="Uchiyama I."/>
            <person name="Ito T."/>
            <person name="Fujiyama A."/>
            <person name="Inagaki F."/>
            <person name="Takami H."/>
        </authorList>
    </citation>
    <scope>NUCLEOTIDE SEQUENCE</scope>
    <source>
        <strain evidence="2">Expedition CK06-06</strain>
    </source>
</reference>
<dbReference type="Pfam" id="PF08984">
    <property type="entry name" value="DUF1858"/>
    <property type="match status" value="1"/>
</dbReference>
<comment type="caution">
    <text evidence="2">The sequence shown here is derived from an EMBL/GenBank/DDBJ whole genome shotgun (WGS) entry which is preliminary data.</text>
</comment>
<protein>
    <recommendedName>
        <fullName evidence="1">DUF1858 domain-containing protein</fullName>
    </recommendedName>
</protein>
<evidence type="ECO:0000313" key="2">
    <source>
        <dbReference type="EMBL" id="GAG12823.1"/>
    </source>
</evidence>
<proteinExistence type="predicted"/>
<organism evidence="2">
    <name type="scientific">marine sediment metagenome</name>
    <dbReference type="NCBI Taxonomy" id="412755"/>
    <lineage>
        <taxon>unclassified sequences</taxon>
        <taxon>metagenomes</taxon>
        <taxon>ecological metagenomes</taxon>
    </lineage>
</organism>
<feature type="non-terminal residue" evidence="2">
    <location>
        <position position="100"/>
    </location>
</feature>
<dbReference type="Gene3D" id="1.10.3910.10">
    <property type="entry name" value="SP0561-like"/>
    <property type="match status" value="1"/>
</dbReference>
<dbReference type="SUPFAM" id="SSF140683">
    <property type="entry name" value="SP0561-like"/>
    <property type="match status" value="1"/>
</dbReference>